<feature type="transmembrane region" description="Helical" evidence="13">
    <location>
        <begin position="147"/>
        <end position="166"/>
    </location>
</feature>
<evidence type="ECO:0000256" key="2">
    <source>
        <dbReference type="ARBA" id="ARBA00010690"/>
    </source>
</evidence>
<keyword evidence="7 13" id="KW-1005">Bacterial flagellum biogenesis</keyword>
<dbReference type="Pfam" id="PF01312">
    <property type="entry name" value="Bac_export_2"/>
    <property type="match status" value="1"/>
</dbReference>
<reference evidence="15 16" key="1">
    <citation type="submission" date="2016-07" db="EMBL/GenBank/DDBJ databases">
        <title>Comparative genomics of the Campylobacter concisus group.</title>
        <authorList>
            <person name="Miller W.G."/>
            <person name="Yee E."/>
            <person name="Chapman M.H."/>
            <person name="Huynh S."/>
            <person name="Bono J.L."/>
            <person name="On S.L.W."/>
            <person name="StLeger J."/>
            <person name="Foster G."/>
            <person name="Parker C.T."/>
        </authorList>
    </citation>
    <scope>NUCLEOTIDE SEQUENCE [LARGE SCALE GENOMIC DNA]</scope>
    <source>
        <strain evidence="15 16">CCUG 21559</strain>
    </source>
</reference>
<feature type="region of interest" description="Disordered" evidence="14">
    <location>
        <begin position="1"/>
        <end position="27"/>
    </location>
</feature>
<evidence type="ECO:0000256" key="1">
    <source>
        <dbReference type="ARBA" id="ARBA00004429"/>
    </source>
</evidence>
<gene>
    <name evidence="13 15" type="primary">flhB</name>
    <name evidence="15" type="ORF">CMUC_0470</name>
</gene>
<sequence length="359" mass="40699">MASDDQEKTEEATDKKISDAKKDGNVPKSQDMSGFITLIIGIGVLIAMLGFMQDQVVSLYQYYSKFIGKELTIPTIHLIALNTMARVLLMILPVCVCVAIGGILASIMQFGFIFTTKPITPDLKKIDPIKGLKNLFSMKKVIESIKIVAKVSAVFGVGFYFFLKFIKELPHTLFFSMFDQLSWLKEKMLILVGVMLIVLLVVALADILIVRFNYFKDLRMSKQEIKDEYKQMEGDPQVKARIRRVQMEASRKRMMQQVPQADVVITNPTHYAVALRYDKTKEEAPIVLAKGVDLVALRIRKIATENNIEIVENPPLARELYKICEVDDLIPANLFRAVAEVLSFVYMGNQSKFKDRLSK</sequence>
<evidence type="ECO:0000256" key="5">
    <source>
        <dbReference type="ARBA" id="ARBA00022475"/>
    </source>
</evidence>
<keyword evidence="16" id="KW-1185">Reference proteome</keyword>
<comment type="function">
    <text evidence="12 13">Required for formation of the rod structure in the basal body of the flagellar apparatus. Together with FliI and FliH, may constitute the export apparatus of flagellin.</text>
</comment>
<keyword evidence="10 13" id="KW-0472">Membrane</keyword>
<keyword evidence="11 13" id="KW-1006">Bacterial flagellum protein export</keyword>
<evidence type="ECO:0000313" key="15">
    <source>
        <dbReference type="EMBL" id="QCD44282.1"/>
    </source>
</evidence>
<feature type="transmembrane region" description="Helical" evidence="13">
    <location>
        <begin position="32"/>
        <end position="52"/>
    </location>
</feature>
<protein>
    <recommendedName>
        <fullName evidence="3 13">Flagellar biosynthetic protein FlhB</fullName>
    </recommendedName>
</protein>
<dbReference type="GO" id="GO:0044780">
    <property type="term" value="P:bacterial-type flagellum assembly"/>
    <property type="evidence" value="ECO:0007669"/>
    <property type="project" value="InterPro"/>
</dbReference>
<evidence type="ECO:0000256" key="3">
    <source>
        <dbReference type="ARBA" id="ARBA00021622"/>
    </source>
</evidence>
<keyword evidence="15" id="KW-0966">Cell projection</keyword>
<dbReference type="RefSeq" id="WP_169753064.1">
    <property type="nucleotide sequence ID" value="NZ_CP012542.1"/>
</dbReference>
<keyword evidence="15" id="KW-0282">Flagellum</keyword>
<keyword evidence="15" id="KW-0969">Cilium</keyword>
<evidence type="ECO:0000256" key="13">
    <source>
        <dbReference type="RuleBase" id="RU364091"/>
    </source>
</evidence>
<evidence type="ECO:0000256" key="4">
    <source>
        <dbReference type="ARBA" id="ARBA00022448"/>
    </source>
</evidence>
<dbReference type="PRINTS" id="PR00950">
    <property type="entry name" value="TYPE3IMSPROT"/>
</dbReference>
<comment type="similarity">
    <text evidence="2 13">Belongs to the type III secretion exporter family.</text>
</comment>
<evidence type="ECO:0000256" key="12">
    <source>
        <dbReference type="ARBA" id="ARBA00025078"/>
    </source>
</evidence>
<name>A0A6G5QF61_9BACT</name>
<feature type="transmembrane region" description="Helical" evidence="13">
    <location>
        <begin position="87"/>
        <end position="115"/>
    </location>
</feature>
<evidence type="ECO:0000256" key="11">
    <source>
        <dbReference type="ARBA" id="ARBA00023225"/>
    </source>
</evidence>
<dbReference type="EMBL" id="CP012542">
    <property type="protein sequence ID" value="QCD44282.1"/>
    <property type="molecule type" value="Genomic_DNA"/>
</dbReference>
<dbReference type="PANTHER" id="PTHR30531">
    <property type="entry name" value="FLAGELLAR BIOSYNTHETIC PROTEIN FLHB"/>
    <property type="match status" value="1"/>
</dbReference>
<comment type="subcellular location">
    <subcellularLocation>
        <location evidence="1">Cell inner membrane</location>
        <topology evidence="1">Multi-pass membrane protein</topology>
    </subcellularLocation>
    <subcellularLocation>
        <location evidence="13">Cell membrane</location>
    </subcellularLocation>
</comment>
<keyword evidence="9 13" id="KW-1133">Transmembrane helix</keyword>
<dbReference type="AlphaFoldDB" id="A0A6G5QF61"/>
<dbReference type="InterPro" id="IPR029025">
    <property type="entry name" value="T3SS_substrate_exporter_C"/>
</dbReference>
<dbReference type="Gene3D" id="6.10.250.2080">
    <property type="match status" value="1"/>
</dbReference>
<dbReference type="GO" id="GO:0005886">
    <property type="term" value="C:plasma membrane"/>
    <property type="evidence" value="ECO:0007669"/>
    <property type="project" value="UniProtKB-SubCell"/>
</dbReference>
<dbReference type="GO" id="GO:0009306">
    <property type="term" value="P:protein secretion"/>
    <property type="evidence" value="ECO:0007669"/>
    <property type="project" value="InterPro"/>
</dbReference>
<dbReference type="SUPFAM" id="SSF160544">
    <property type="entry name" value="EscU C-terminal domain-like"/>
    <property type="match status" value="1"/>
</dbReference>
<dbReference type="PANTHER" id="PTHR30531:SF12">
    <property type="entry name" value="FLAGELLAR BIOSYNTHETIC PROTEIN FLHB"/>
    <property type="match status" value="1"/>
</dbReference>
<accession>A0A6G5QF61</accession>
<dbReference type="FunFam" id="3.40.1690.10:FF:000001">
    <property type="entry name" value="Flagellar biosynthetic protein FlhB"/>
    <property type="match status" value="1"/>
</dbReference>
<proteinExistence type="inferred from homology"/>
<evidence type="ECO:0000256" key="10">
    <source>
        <dbReference type="ARBA" id="ARBA00023136"/>
    </source>
</evidence>
<evidence type="ECO:0000313" key="16">
    <source>
        <dbReference type="Proteomes" id="UP000503264"/>
    </source>
</evidence>
<evidence type="ECO:0000256" key="8">
    <source>
        <dbReference type="ARBA" id="ARBA00022927"/>
    </source>
</evidence>
<dbReference type="InterPro" id="IPR006136">
    <property type="entry name" value="FlhB"/>
</dbReference>
<dbReference type="NCBIfam" id="TIGR00328">
    <property type="entry name" value="flhB"/>
    <property type="match status" value="1"/>
</dbReference>
<organism evidence="15 16">
    <name type="scientific">Campylobacter mucosalis CCUG 21559</name>
    <dbReference type="NCBI Taxonomy" id="1032067"/>
    <lineage>
        <taxon>Bacteria</taxon>
        <taxon>Pseudomonadati</taxon>
        <taxon>Campylobacterota</taxon>
        <taxon>Epsilonproteobacteria</taxon>
        <taxon>Campylobacterales</taxon>
        <taxon>Campylobacteraceae</taxon>
        <taxon>Campylobacter</taxon>
    </lineage>
</organism>
<evidence type="ECO:0000256" key="9">
    <source>
        <dbReference type="ARBA" id="ARBA00022989"/>
    </source>
</evidence>
<keyword evidence="4 13" id="KW-0813">Transport</keyword>
<keyword evidence="5 13" id="KW-1003">Cell membrane</keyword>
<dbReference type="Proteomes" id="UP000503264">
    <property type="component" value="Chromosome"/>
</dbReference>
<keyword evidence="8 13" id="KW-0653">Protein transport</keyword>
<evidence type="ECO:0000256" key="14">
    <source>
        <dbReference type="SAM" id="MobiDB-lite"/>
    </source>
</evidence>
<keyword evidence="6 13" id="KW-0812">Transmembrane</keyword>
<feature type="transmembrane region" description="Helical" evidence="13">
    <location>
        <begin position="188"/>
        <end position="210"/>
    </location>
</feature>
<feature type="compositionally biased region" description="Basic and acidic residues" evidence="14">
    <location>
        <begin position="1"/>
        <end position="25"/>
    </location>
</feature>
<dbReference type="InterPro" id="IPR006135">
    <property type="entry name" value="T3SS_substrate_exporter"/>
</dbReference>
<evidence type="ECO:0000256" key="6">
    <source>
        <dbReference type="ARBA" id="ARBA00022692"/>
    </source>
</evidence>
<dbReference type="Gene3D" id="3.40.1690.10">
    <property type="entry name" value="secretion proteins EscU"/>
    <property type="match status" value="1"/>
</dbReference>
<evidence type="ECO:0000256" key="7">
    <source>
        <dbReference type="ARBA" id="ARBA00022795"/>
    </source>
</evidence>